<keyword evidence="1" id="KW-0378">Hydrolase</keyword>
<dbReference type="Pfam" id="PF10023">
    <property type="entry name" value="Aminopep"/>
    <property type="match status" value="1"/>
</dbReference>
<keyword evidence="1" id="KW-0031">Aminopeptidase</keyword>
<dbReference type="GO" id="GO:0004177">
    <property type="term" value="F:aminopeptidase activity"/>
    <property type="evidence" value="ECO:0007669"/>
    <property type="project" value="UniProtKB-KW"/>
</dbReference>
<name>T1AE92_9ZZZZ</name>
<proteinExistence type="predicted"/>
<protein>
    <submittedName>
        <fullName evidence="1">Putative aminopeptidase</fullName>
    </submittedName>
</protein>
<evidence type="ECO:0000313" key="1">
    <source>
        <dbReference type="EMBL" id="EQD40200.1"/>
    </source>
</evidence>
<accession>T1AE92</accession>
<sequence length="141" mass="16008">TLGWLPDPIMSTMLRYGTDELVAMIFHELAHELLYVPNDSPFDEAFAMTVENTGLQRWLAYRHEPGRFAEFERLDAADMRFARLLRHTRERLARLYAAAIPARGCCGRSNRSSRGWHGASYGWSANSRSAPRFTTDGSARG</sequence>
<dbReference type="InterPro" id="IPR014553">
    <property type="entry name" value="Aminopept"/>
</dbReference>
<reference evidence="1" key="1">
    <citation type="submission" date="2013-08" db="EMBL/GenBank/DDBJ databases">
        <authorList>
            <person name="Mendez C."/>
            <person name="Richter M."/>
            <person name="Ferrer M."/>
            <person name="Sanchez J."/>
        </authorList>
    </citation>
    <scope>NUCLEOTIDE SEQUENCE</scope>
</reference>
<dbReference type="EMBL" id="AUZX01012160">
    <property type="protein sequence ID" value="EQD40200.1"/>
    <property type="molecule type" value="Genomic_DNA"/>
</dbReference>
<organism evidence="1">
    <name type="scientific">mine drainage metagenome</name>
    <dbReference type="NCBI Taxonomy" id="410659"/>
    <lineage>
        <taxon>unclassified sequences</taxon>
        <taxon>metagenomes</taxon>
        <taxon>ecological metagenomes</taxon>
    </lineage>
</organism>
<feature type="non-terminal residue" evidence="1">
    <location>
        <position position="1"/>
    </location>
</feature>
<dbReference type="AlphaFoldDB" id="T1AE92"/>
<reference evidence="1" key="2">
    <citation type="journal article" date="2014" name="ISME J.">
        <title>Microbial stratification in low pH oxic and suboxic macroscopic growths along an acid mine drainage.</title>
        <authorList>
            <person name="Mendez-Garcia C."/>
            <person name="Mesa V."/>
            <person name="Sprenger R.R."/>
            <person name="Richter M."/>
            <person name="Diez M.S."/>
            <person name="Solano J."/>
            <person name="Bargiela R."/>
            <person name="Golyshina O.V."/>
            <person name="Manteca A."/>
            <person name="Ramos J.L."/>
            <person name="Gallego J.R."/>
            <person name="Llorente I."/>
            <person name="Martins Dos Santos V.A."/>
            <person name="Jensen O.N."/>
            <person name="Pelaez A.I."/>
            <person name="Sanchez J."/>
            <person name="Ferrer M."/>
        </authorList>
    </citation>
    <scope>NUCLEOTIDE SEQUENCE</scope>
</reference>
<comment type="caution">
    <text evidence="1">The sequence shown here is derived from an EMBL/GenBank/DDBJ whole genome shotgun (WGS) entry which is preliminary data.</text>
</comment>
<keyword evidence="1" id="KW-0645">Protease</keyword>
<gene>
    <name evidence="1" type="ORF">B1A_16541</name>
</gene>